<comment type="caution">
    <text evidence="1">The sequence shown here is derived from an EMBL/GenBank/DDBJ whole genome shotgun (WGS) entry which is preliminary data.</text>
</comment>
<organism evidence="1 2">
    <name type="scientific">Neocucurbitaria cava</name>
    <dbReference type="NCBI Taxonomy" id="798079"/>
    <lineage>
        <taxon>Eukaryota</taxon>
        <taxon>Fungi</taxon>
        <taxon>Dikarya</taxon>
        <taxon>Ascomycota</taxon>
        <taxon>Pezizomycotina</taxon>
        <taxon>Dothideomycetes</taxon>
        <taxon>Pleosporomycetidae</taxon>
        <taxon>Pleosporales</taxon>
        <taxon>Pleosporineae</taxon>
        <taxon>Cucurbitariaceae</taxon>
        <taxon>Neocucurbitaria</taxon>
    </lineage>
</organism>
<keyword evidence="2" id="KW-1185">Reference proteome</keyword>
<sequence>MIIVDYDFKQVLEELDLQADRVLASLVVLREMEMKFTNMTDTNDKREYAEIMRFQVGILEMDLGVIKLDAVLMTDEQISEWIESATDSVEKEKREDTTSGLLQKLEILQEEMTATKRDMVHVTFN</sequence>
<name>A0A9W8YHK2_9PLEO</name>
<dbReference type="OrthoDB" id="3761897at2759"/>
<proteinExistence type="predicted"/>
<protein>
    <submittedName>
        <fullName evidence="1">Uncharacterized protein</fullName>
    </submittedName>
</protein>
<evidence type="ECO:0000313" key="2">
    <source>
        <dbReference type="Proteomes" id="UP001140560"/>
    </source>
</evidence>
<dbReference type="Proteomes" id="UP001140560">
    <property type="component" value="Unassembled WGS sequence"/>
</dbReference>
<reference evidence="1" key="1">
    <citation type="submission" date="2022-10" db="EMBL/GenBank/DDBJ databases">
        <title>Tapping the CABI collections for fungal endophytes: first genome assemblies for Collariella, Neodidymelliopsis, Ascochyta clinopodiicola, Didymella pomorum, Didymosphaeria variabile, Neocosmospora piperis and Neocucurbitaria cava.</title>
        <authorList>
            <person name="Hill R."/>
        </authorList>
    </citation>
    <scope>NUCLEOTIDE SEQUENCE</scope>
    <source>
        <strain evidence="1">IMI 356814</strain>
    </source>
</reference>
<gene>
    <name evidence="1" type="ORF">N0V83_000311</name>
</gene>
<evidence type="ECO:0000313" key="1">
    <source>
        <dbReference type="EMBL" id="KAJ4377486.1"/>
    </source>
</evidence>
<accession>A0A9W8YHK2</accession>
<dbReference type="AlphaFoldDB" id="A0A9W8YHK2"/>
<dbReference type="EMBL" id="JAPEUY010000001">
    <property type="protein sequence ID" value="KAJ4377486.1"/>
    <property type="molecule type" value="Genomic_DNA"/>
</dbReference>